<evidence type="ECO:0000313" key="3">
    <source>
        <dbReference type="Proteomes" id="UP000193862"/>
    </source>
</evidence>
<organism evidence="2 3">
    <name type="scientific">Aquimixticola soesokkakensis</name>
    <dbReference type="NCBI Taxonomy" id="1519096"/>
    <lineage>
        <taxon>Bacteria</taxon>
        <taxon>Pseudomonadati</taxon>
        <taxon>Pseudomonadota</taxon>
        <taxon>Alphaproteobacteria</taxon>
        <taxon>Rhodobacterales</taxon>
        <taxon>Paracoccaceae</taxon>
        <taxon>Aquimixticola</taxon>
    </lineage>
</organism>
<reference evidence="2 3" key="1">
    <citation type="submission" date="2017-03" db="EMBL/GenBank/DDBJ databases">
        <authorList>
            <person name="Afonso C.L."/>
            <person name="Miller P.J."/>
            <person name="Scott M.A."/>
            <person name="Spackman E."/>
            <person name="Goraichik I."/>
            <person name="Dimitrov K.M."/>
            <person name="Suarez D.L."/>
            <person name="Swayne D.E."/>
        </authorList>
    </citation>
    <scope>NUCLEOTIDE SEQUENCE [LARGE SCALE GENOMIC DNA]</scope>
    <source>
        <strain evidence="2 3">CECT 8620</strain>
    </source>
</reference>
<dbReference type="EMBL" id="FWFS01000012">
    <property type="protein sequence ID" value="SLN65086.1"/>
    <property type="molecule type" value="Genomic_DNA"/>
</dbReference>
<evidence type="ECO:0008006" key="4">
    <source>
        <dbReference type="Google" id="ProtNLM"/>
    </source>
</evidence>
<feature type="compositionally biased region" description="Low complexity" evidence="1">
    <location>
        <begin position="21"/>
        <end position="35"/>
    </location>
</feature>
<sequence>MSQKTPPQTPDTAARAKDAPSSKAASNTAATSADAQNWTHVVTLRALPKNRDHSFEITPDAAQSAQIARELDILGARKIRFAGTLSPVGRSDWRLLGTIGATVTQPCGVTLAPVTTRIDESLERNYLAELREDPEADTPEEIEIPEDDTAEALPATLDLAAVAIEALALALPPFPRAPDADLGEAVFTEPGKDAMTDEATKPFAGLASLRDKLADKE</sequence>
<dbReference type="Pfam" id="PF02620">
    <property type="entry name" value="YceD"/>
    <property type="match status" value="1"/>
</dbReference>
<evidence type="ECO:0000256" key="1">
    <source>
        <dbReference type="SAM" id="MobiDB-lite"/>
    </source>
</evidence>
<evidence type="ECO:0000313" key="2">
    <source>
        <dbReference type="EMBL" id="SLN65086.1"/>
    </source>
</evidence>
<protein>
    <recommendedName>
        <fullName evidence="4">DUF177 domain-containing protein</fullName>
    </recommendedName>
</protein>
<dbReference type="InterPro" id="IPR003772">
    <property type="entry name" value="YceD"/>
</dbReference>
<name>A0A1Y5TIU2_9RHOB</name>
<dbReference type="RefSeq" id="WP_085837886.1">
    <property type="nucleotide sequence ID" value="NZ_FWFS01000012.1"/>
</dbReference>
<accession>A0A1Y5TIU2</accession>
<dbReference type="AlphaFoldDB" id="A0A1Y5TIU2"/>
<gene>
    <name evidence="2" type="ORF">AQS8620_03000</name>
</gene>
<feature type="region of interest" description="Disordered" evidence="1">
    <location>
        <begin position="1"/>
        <end position="37"/>
    </location>
</feature>
<keyword evidence="3" id="KW-1185">Reference proteome</keyword>
<dbReference type="OrthoDB" id="8443793at2"/>
<dbReference type="Proteomes" id="UP000193862">
    <property type="component" value="Unassembled WGS sequence"/>
</dbReference>
<proteinExistence type="predicted"/>